<name>A0A5D3C7U1_CUCMM</name>
<gene>
    <name evidence="3" type="ORF">E5676_scaffold606G001230</name>
    <name evidence="2" type="ORF">E6C27_scaffold132G001120</name>
</gene>
<feature type="compositionally biased region" description="Polar residues" evidence="1">
    <location>
        <begin position="37"/>
        <end position="53"/>
    </location>
</feature>
<evidence type="ECO:0000313" key="4">
    <source>
        <dbReference type="Proteomes" id="UP000321393"/>
    </source>
</evidence>
<protein>
    <submittedName>
        <fullName evidence="3">Uncharacterized protein</fullName>
    </submittedName>
</protein>
<accession>A0A5D3C7U1</accession>
<sequence>MITLPHGGMEQPCGREVIVPQRRLRQGRQVATIVPTTGSATRVQNSDEISSNPYDPIGQTAKKNKRFGIKRLKALGARTFEGTTNLADAEKWLSLIEMFLLDGVPRRKKSEGSKMPVARMC</sequence>
<evidence type="ECO:0000313" key="5">
    <source>
        <dbReference type="Proteomes" id="UP000321947"/>
    </source>
</evidence>
<reference evidence="4 5" key="1">
    <citation type="submission" date="2019-08" db="EMBL/GenBank/DDBJ databases">
        <title>Draft genome sequences of two oriental melons (Cucumis melo L. var makuwa).</title>
        <authorList>
            <person name="Kwon S.-Y."/>
        </authorList>
    </citation>
    <scope>NUCLEOTIDE SEQUENCE [LARGE SCALE GENOMIC DNA]</scope>
    <source>
        <strain evidence="5">cv. Chang Bougi</strain>
        <strain evidence="4">cv. SW 3</strain>
        <tissue evidence="3">Leaf</tissue>
    </source>
</reference>
<evidence type="ECO:0000256" key="1">
    <source>
        <dbReference type="SAM" id="MobiDB-lite"/>
    </source>
</evidence>
<dbReference type="EMBL" id="SSTE01006761">
    <property type="protein sequence ID" value="KAA0058518.1"/>
    <property type="molecule type" value="Genomic_DNA"/>
</dbReference>
<dbReference type="OrthoDB" id="2272416at2759"/>
<dbReference type="Proteomes" id="UP000321947">
    <property type="component" value="Unassembled WGS sequence"/>
</dbReference>
<organism evidence="3 5">
    <name type="scientific">Cucumis melo var. makuwa</name>
    <name type="common">Oriental melon</name>
    <dbReference type="NCBI Taxonomy" id="1194695"/>
    <lineage>
        <taxon>Eukaryota</taxon>
        <taxon>Viridiplantae</taxon>
        <taxon>Streptophyta</taxon>
        <taxon>Embryophyta</taxon>
        <taxon>Tracheophyta</taxon>
        <taxon>Spermatophyta</taxon>
        <taxon>Magnoliopsida</taxon>
        <taxon>eudicotyledons</taxon>
        <taxon>Gunneridae</taxon>
        <taxon>Pentapetalae</taxon>
        <taxon>rosids</taxon>
        <taxon>fabids</taxon>
        <taxon>Cucurbitales</taxon>
        <taxon>Cucurbitaceae</taxon>
        <taxon>Benincaseae</taxon>
        <taxon>Cucumis</taxon>
    </lineage>
</organism>
<dbReference type="EMBL" id="SSTD01013339">
    <property type="protein sequence ID" value="TYK07228.1"/>
    <property type="molecule type" value="Genomic_DNA"/>
</dbReference>
<proteinExistence type="predicted"/>
<dbReference type="AlphaFoldDB" id="A0A5D3C7U1"/>
<feature type="region of interest" description="Disordered" evidence="1">
    <location>
        <begin position="37"/>
        <end position="60"/>
    </location>
</feature>
<evidence type="ECO:0000313" key="3">
    <source>
        <dbReference type="EMBL" id="TYK07228.1"/>
    </source>
</evidence>
<comment type="caution">
    <text evidence="3">The sequence shown here is derived from an EMBL/GenBank/DDBJ whole genome shotgun (WGS) entry which is preliminary data.</text>
</comment>
<evidence type="ECO:0000313" key="2">
    <source>
        <dbReference type="EMBL" id="KAA0058518.1"/>
    </source>
</evidence>
<dbReference type="Proteomes" id="UP000321393">
    <property type="component" value="Unassembled WGS sequence"/>
</dbReference>